<evidence type="ECO:0000256" key="2">
    <source>
        <dbReference type="ARBA" id="ARBA00023002"/>
    </source>
</evidence>
<evidence type="ECO:0000256" key="1">
    <source>
        <dbReference type="ARBA" id="ARBA00007992"/>
    </source>
</evidence>
<evidence type="ECO:0000313" key="5">
    <source>
        <dbReference type="EMBL" id="KAF2007433.1"/>
    </source>
</evidence>
<sequence length="346" mass="38440">MPHPRPQQASFRSLNVAIAGTRIGGQRVILYERYDFAGEVGASSSLASNGSKWLLKWGLDMDAVQPAILKQLIMHEWENGKVINQYPLGNYKERFGPAYYSSRRIDMQKPILKAVTQSEGVGIPCKILTNHLTTSVDPTSGTITFENGNTATAELIVATRGIRSRMRTLIGVTPQFKSSSSCCSRCIISATKLRELIMSACHDREVISCYCFYSAERNGLDRNGWNIEAIPGEIINTFLALDEKLKLLFRHAEDIKMWYLYIHDEYSYWVKGRGGLLGDASHPPLPDQKSEGERATTVQNASARAGTGLSERIGWSTGLEMLGKLTIGEVCGYDVEETFSKLVESE</sequence>
<name>A0A6A5X3D5_9PLEO</name>
<dbReference type="AlphaFoldDB" id="A0A6A5X3D5"/>
<dbReference type="Proteomes" id="UP000799779">
    <property type="component" value="Unassembled WGS sequence"/>
</dbReference>
<evidence type="ECO:0000313" key="6">
    <source>
        <dbReference type="Proteomes" id="UP000799779"/>
    </source>
</evidence>
<dbReference type="InterPro" id="IPR050493">
    <property type="entry name" value="FAD-dep_Monooxygenase_BioMet"/>
</dbReference>
<keyword evidence="6" id="KW-1185">Reference proteome</keyword>
<dbReference type="OrthoDB" id="1047367at2759"/>
<proteinExistence type="inferred from homology"/>
<feature type="region of interest" description="Disordered" evidence="4">
    <location>
        <begin position="280"/>
        <end position="301"/>
    </location>
</feature>
<dbReference type="SUPFAM" id="SSF51905">
    <property type="entry name" value="FAD/NAD(P)-binding domain"/>
    <property type="match status" value="1"/>
</dbReference>
<protein>
    <submittedName>
        <fullName evidence="5">Salicylate hydroxylase</fullName>
    </submittedName>
</protein>
<evidence type="ECO:0000256" key="3">
    <source>
        <dbReference type="ARBA" id="ARBA00023033"/>
    </source>
</evidence>
<dbReference type="GO" id="GO:0004497">
    <property type="term" value="F:monooxygenase activity"/>
    <property type="evidence" value="ECO:0007669"/>
    <property type="project" value="UniProtKB-KW"/>
</dbReference>
<accession>A0A6A5X3D5</accession>
<dbReference type="PANTHER" id="PTHR13789:SF172">
    <property type="entry name" value="HYDROXYLASE, PUTATIVE (AFU_ORTHOLOGUE AFUA_1G12410)-RELATED"/>
    <property type="match status" value="1"/>
</dbReference>
<dbReference type="InterPro" id="IPR036188">
    <property type="entry name" value="FAD/NAD-bd_sf"/>
</dbReference>
<organism evidence="5 6">
    <name type="scientific">Amniculicola lignicola CBS 123094</name>
    <dbReference type="NCBI Taxonomy" id="1392246"/>
    <lineage>
        <taxon>Eukaryota</taxon>
        <taxon>Fungi</taxon>
        <taxon>Dikarya</taxon>
        <taxon>Ascomycota</taxon>
        <taxon>Pezizomycotina</taxon>
        <taxon>Dothideomycetes</taxon>
        <taxon>Pleosporomycetidae</taxon>
        <taxon>Pleosporales</taxon>
        <taxon>Amniculicolaceae</taxon>
        <taxon>Amniculicola</taxon>
    </lineage>
</organism>
<comment type="similarity">
    <text evidence="1">Belongs to the paxM FAD-dependent monooxygenase family.</text>
</comment>
<evidence type="ECO:0000256" key="4">
    <source>
        <dbReference type="SAM" id="MobiDB-lite"/>
    </source>
</evidence>
<dbReference type="EMBL" id="ML977557">
    <property type="protein sequence ID" value="KAF2007433.1"/>
    <property type="molecule type" value="Genomic_DNA"/>
</dbReference>
<keyword evidence="3" id="KW-0503">Monooxygenase</keyword>
<gene>
    <name evidence="5" type="ORF">P154DRAFT_541575</name>
</gene>
<dbReference type="Gene3D" id="3.50.50.60">
    <property type="entry name" value="FAD/NAD(P)-binding domain"/>
    <property type="match status" value="1"/>
</dbReference>
<dbReference type="PANTHER" id="PTHR13789">
    <property type="entry name" value="MONOOXYGENASE"/>
    <property type="match status" value="1"/>
</dbReference>
<keyword evidence="2" id="KW-0560">Oxidoreductase</keyword>
<reference evidence="5" key="1">
    <citation type="journal article" date="2020" name="Stud. Mycol.">
        <title>101 Dothideomycetes genomes: a test case for predicting lifestyles and emergence of pathogens.</title>
        <authorList>
            <person name="Haridas S."/>
            <person name="Albert R."/>
            <person name="Binder M."/>
            <person name="Bloem J."/>
            <person name="Labutti K."/>
            <person name="Salamov A."/>
            <person name="Andreopoulos B."/>
            <person name="Baker S."/>
            <person name="Barry K."/>
            <person name="Bills G."/>
            <person name="Bluhm B."/>
            <person name="Cannon C."/>
            <person name="Castanera R."/>
            <person name="Culley D."/>
            <person name="Daum C."/>
            <person name="Ezra D."/>
            <person name="Gonzalez J."/>
            <person name="Henrissat B."/>
            <person name="Kuo A."/>
            <person name="Liang C."/>
            <person name="Lipzen A."/>
            <person name="Lutzoni F."/>
            <person name="Magnuson J."/>
            <person name="Mondo S."/>
            <person name="Nolan M."/>
            <person name="Ohm R."/>
            <person name="Pangilinan J."/>
            <person name="Park H.-J."/>
            <person name="Ramirez L."/>
            <person name="Alfaro M."/>
            <person name="Sun H."/>
            <person name="Tritt A."/>
            <person name="Yoshinaga Y."/>
            <person name="Zwiers L.-H."/>
            <person name="Turgeon B."/>
            <person name="Goodwin S."/>
            <person name="Spatafora J."/>
            <person name="Crous P."/>
            <person name="Grigoriev I."/>
        </authorList>
    </citation>
    <scope>NUCLEOTIDE SEQUENCE</scope>
    <source>
        <strain evidence="5">CBS 123094</strain>
    </source>
</reference>